<reference evidence="1 2" key="2">
    <citation type="journal article" date="2017" name="Front. Plant Sci.">
        <title>Gene Classification and Mining of Molecular Markers Useful in Red Clover (Trifolium pratense) Breeding.</title>
        <authorList>
            <person name="Istvanek J."/>
            <person name="Dluhosova J."/>
            <person name="Dluhos P."/>
            <person name="Patkova L."/>
            <person name="Nedelnik J."/>
            <person name="Repkova J."/>
        </authorList>
    </citation>
    <scope>NUCLEOTIDE SEQUENCE [LARGE SCALE GENOMIC DNA]</scope>
    <source>
        <strain evidence="2">cv. Tatra</strain>
        <tissue evidence="1">Young leaves</tissue>
    </source>
</reference>
<evidence type="ECO:0000313" key="2">
    <source>
        <dbReference type="Proteomes" id="UP000236291"/>
    </source>
</evidence>
<protein>
    <submittedName>
        <fullName evidence="1">1-deoxy-d-xylulose 5-phosphate reductoisomerase chloroplastic-like</fullName>
    </submittedName>
</protein>
<organism evidence="1 2">
    <name type="scientific">Trifolium pratense</name>
    <name type="common">Red clover</name>
    <dbReference type="NCBI Taxonomy" id="57577"/>
    <lineage>
        <taxon>Eukaryota</taxon>
        <taxon>Viridiplantae</taxon>
        <taxon>Streptophyta</taxon>
        <taxon>Embryophyta</taxon>
        <taxon>Tracheophyta</taxon>
        <taxon>Spermatophyta</taxon>
        <taxon>Magnoliopsida</taxon>
        <taxon>eudicotyledons</taxon>
        <taxon>Gunneridae</taxon>
        <taxon>Pentapetalae</taxon>
        <taxon>rosids</taxon>
        <taxon>fabids</taxon>
        <taxon>Fabales</taxon>
        <taxon>Fabaceae</taxon>
        <taxon>Papilionoideae</taxon>
        <taxon>50 kb inversion clade</taxon>
        <taxon>NPAAA clade</taxon>
        <taxon>Hologalegina</taxon>
        <taxon>IRL clade</taxon>
        <taxon>Trifolieae</taxon>
        <taxon>Trifolium</taxon>
    </lineage>
</organism>
<name>A0A2K3MKL6_TRIPR</name>
<accession>A0A2K3MKL6</accession>
<comment type="caution">
    <text evidence="1">The sequence shown here is derived from an EMBL/GenBank/DDBJ whole genome shotgun (WGS) entry which is preliminary data.</text>
</comment>
<sequence length="94" mass="9885">MALNLSSPAELKSVFFTDPLKSNRLTPKFSGGLALKRKENGRRVYCSVQSSSGSGSGPPPAWPGRAIPELAKKTWEGPKPISIVGCTGSIGTQV</sequence>
<dbReference type="Proteomes" id="UP000236291">
    <property type="component" value="Unassembled WGS sequence"/>
</dbReference>
<dbReference type="EMBL" id="ASHM01065786">
    <property type="protein sequence ID" value="PNX91310.1"/>
    <property type="molecule type" value="Genomic_DNA"/>
</dbReference>
<dbReference type="ExpressionAtlas" id="A0A2K3MKL6">
    <property type="expression patterns" value="baseline"/>
</dbReference>
<reference evidence="1 2" key="1">
    <citation type="journal article" date="2014" name="Am. J. Bot.">
        <title>Genome assembly and annotation for red clover (Trifolium pratense; Fabaceae).</title>
        <authorList>
            <person name="Istvanek J."/>
            <person name="Jaros M."/>
            <person name="Krenek A."/>
            <person name="Repkova J."/>
        </authorList>
    </citation>
    <scope>NUCLEOTIDE SEQUENCE [LARGE SCALE GENOMIC DNA]</scope>
    <source>
        <strain evidence="2">cv. Tatra</strain>
        <tissue evidence="1">Young leaves</tissue>
    </source>
</reference>
<keyword evidence="1" id="KW-0413">Isomerase</keyword>
<dbReference type="GO" id="GO:0016853">
    <property type="term" value="F:isomerase activity"/>
    <property type="evidence" value="ECO:0007669"/>
    <property type="project" value="UniProtKB-KW"/>
</dbReference>
<gene>
    <name evidence="1" type="ORF">L195_g047440</name>
</gene>
<feature type="non-terminal residue" evidence="1">
    <location>
        <position position="94"/>
    </location>
</feature>
<proteinExistence type="predicted"/>
<evidence type="ECO:0000313" key="1">
    <source>
        <dbReference type="EMBL" id="PNX91310.1"/>
    </source>
</evidence>
<dbReference type="AlphaFoldDB" id="A0A2K3MKL6"/>